<proteinExistence type="predicted"/>
<feature type="compositionally biased region" description="Polar residues" evidence="1">
    <location>
        <begin position="131"/>
        <end position="141"/>
    </location>
</feature>
<reference evidence="2" key="1">
    <citation type="journal article" date="2015" name="Nature">
        <title>Complex archaea that bridge the gap between prokaryotes and eukaryotes.</title>
        <authorList>
            <person name="Spang A."/>
            <person name="Saw J.H."/>
            <person name="Jorgensen S.L."/>
            <person name="Zaremba-Niedzwiedzka K."/>
            <person name="Martijn J."/>
            <person name="Lind A.E."/>
            <person name="van Eijk R."/>
            <person name="Schleper C."/>
            <person name="Guy L."/>
            <person name="Ettema T.J."/>
        </authorList>
    </citation>
    <scope>NUCLEOTIDE SEQUENCE</scope>
</reference>
<accession>A0A0F9NR59</accession>
<dbReference type="AlphaFoldDB" id="A0A0F9NR59"/>
<gene>
    <name evidence="2" type="ORF">LCGC14_0935660</name>
</gene>
<name>A0A0F9NR59_9ZZZZ</name>
<evidence type="ECO:0000256" key="1">
    <source>
        <dbReference type="SAM" id="MobiDB-lite"/>
    </source>
</evidence>
<dbReference type="EMBL" id="LAZR01003242">
    <property type="protein sequence ID" value="KKN20429.1"/>
    <property type="molecule type" value="Genomic_DNA"/>
</dbReference>
<organism evidence="2">
    <name type="scientific">marine sediment metagenome</name>
    <dbReference type="NCBI Taxonomy" id="412755"/>
    <lineage>
        <taxon>unclassified sequences</taxon>
        <taxon>metagenomes</taxon>
        <taxon>ecological metagenomes</taxon>
    </lineage>
</organism>
<sequence>MRTKRLLSIVLLVLLALPAWAAFPVIEGSNSSRETGIPTEHTVALPAGIVSGELLLVFFSTASGTSNAVTWPSGWTEYFEVNQGTNAKLNGAYRQADGTEGASITVTTSLGRRSAHSSYRISGAEDPATQVPESSTATGLSTDGDPPSLTPTGGSKDYLWFAAIGISADDSAMGAPTNYANLLNQATANPSLGSADRSLNAASEDPGTFTSINASWAVATVAVHPSGAPPAAVRRKVVVY</sequence>
<comment type="caution">
    <text evidence="2">The sequence shown here is derived from an EMBL/GenBank/DDBJ whole genome shotgun (WGS) entry which is preliminary data.</text>
</comment>
<evidence type="ECO:0000313" key="2">
    <source>
        <dbReference type="EMBL" id="KKN20429.1"/>
    </source>
</evidence>
<protein>
    <submittedName>
        <fullName evidence="2">Uncharacterized protein</fullName>
    </submittedName>
</protein>
<feature type="region of interest" description="Disordered" evidence="1">
    <location>
        <begin position="119"/>
        <end position="152"/>
    </location>
</feature>